<evidence type="ECO:0000313" key="3">
    <source>
        <dbReference type="EMBL" id="OOQ87954.1"/>
    </source>
</evidence>
<evidence type="ECO:0000256" key="1">
    <source>
        <dbReference type="SAM" id="Coils"/>
    </source>
</evidence>
<feature type="compositionally biased region" description="Low complexity" evidence="2">
    <location>
        <begin position="1080"/>
        <end position="1103"/>
    </location>
</feature>
<feature type="compositionally biased region" description="Polar residues" evidence="2">
    <location>
        <begin position="1012"/>
        <end position="1024"/>
    </location>
</feature>
<gene>
    <name evidence="3" type="ORF">PEBR_15321</name>
</gene>
<feature type="region of interest" description="Disordered" evidence="2">
    <location>
        <begin position="509"/>
        <end position="578"/>
    </location>
</feature>
<feature type="compositionally biased region" description="Acidic residues" evidence="2">
    <location>
        <begin position="1146"/>
        <end position="1158"/>
    </location>
</feature>
<feature type="compositionally biased region" description="Basic and acidic residues" evidence="2">
    <location>
        <begin position="933"/>
        <end position="978"/>
    </location>
</feature>
<protein>
    <submittedName>
        <fullName evidence="3">Uncharacterized protein</fullName>
    </submittedName>
</protein>
<feature type="compositionally biased region" description="Low complexity" evidence="2">
    <location>
        <begin position="860"/>
        <end position="870"/>
    </location>
</feature>
<feature type="compositionally biased region" description="Polar residues" evidence="2">
    <location>
        <begin position="823"/>
        <end position="851"/>
    </location>
</feature>
<reference evidence="4" key="1">
    <citation type="submission" date="2015-09" db="EMBL/GenBank/DDBJ databases">
        <authorList>
            <person name="Fill T.P."/>
            <person name="Baretta J.F."/>
            <person name="de Almeida L.G."/>
            <person name="Rocha M."/>
            <person name="de Souza D.H."/>
            <person name="Malavazi I."/>
            <person name="Cerdeira L.T."/>
            <person name="Hong H."/>
            <person name="Samborskyy M."/>
            <person name="de Vasconcelos A.T."/>
            <person name="Leadlay P."/>
            <person name="Rodrigues-Filho E."/>
        </authorList>
    </citation>
    <scope>NUCLEOTIDE SEQUENCE [LARGE SCALE GENOMIC DNA]</scope>
    <source>
        <strain evidence="4">LaBioMMi 136</strain>
    </source>
</reference>
<feature type="compositionally biased region" description="Basic residues" evidence="2">
    <location>
        <begin position="768"/>
        <end position="783"/>
    </location>
</feature>
<proteinExistence type="predicted"/>
<feature type="region of interest" description="Disordered" evidence="2">
    <location>
        <begin position="1"/>
        <end position="188"/>
    </location>
</feature>
<name>A0A1S9RQZ5_PENBI</name>
<feature type="coiled-coil region" evidence="1">
    <location>
        <begin position="603"/>
        <end position="630"/>
    </location>
</feature>
<feature type="compositionally biased region" description="Low complexity" evidence="2">
    <location>
        <begin position="329"/>
        <end position="339"/>
    </location>
</feature>
<sequence>MPPRLRSKPYGPNSPNAAQALPDPAPRRRRATRSASAQPQEDQPGPPVREPKARKTRGKATSRGKKKATRRISSPPPPEEPQPEELEGDETASGAVAQALSAKVESPTVENGASEEHHEPHGVNVDEPPVDQMQGVQAQEPRTPSQGPSADQSVAEQNRPDLETQERPATPSVEIPVTVLPSIEPSEPELTTPILGVRESPDSFFSLRVPPASFPVRSSSIDSAASLPSDSSSSTASTAITEDSGNRRHGWLMSKLRSLYRLCTSSNDAAVVPTPAITSPAARWSLEIPMLNLDMGQSTSALGDYELISILRAVRSTGTASSRRHSHTRGSPSSSSEQSRVLRAQGATPIRRSRTPYANRSNSRRIESRGSLGRTLYRLPQLLSFGSQSELQDEVGEETNRADEHDSLNNPPETAAPDTTPPSTPERAPPATPVAPLTAPPAGTDVSPGWSRWIFNGVSRRWTVLRGRFAHDHDNRNESQQAIDTAAEPTVPTVPDSSAEAVSAANAMTSQTTRAIVPDPSITSSASPAKTNRPDISPMHSGAQRKSPLNRPTPRFISHPRVSPEPRPRRRSTSFVDTRTLLAAGEPKSANDPYAHETQREFVKRRQAARAEHERQIREAKAREEEAARYAAAAAAEEARWKRYLPPPTPAKTLTSVSRARPVTSNTATRGPIFFLQPSQTMPITASIDPASRGTASKAPVAQTAAKSNADTENQNPRKRSRGFGLDEDDLAVHEEDFTPEEWQALKAQVEKAEEDAAKAAQESLPPSKKRRVDQSSKQKKRTQQSVRRQSTGTPRQTEPPNRTPGWVPNKRGTLAQPDLSPIDSSRLSTDPESPSNSQSPQAVMQPVSPNRSKSRRETTTSSRGSSKKGMTINGVFISERQIPNCDPETQKEWRRTMEMLAKLPRFPTTAAERAAKRNKPSPILACFRSLEEKRKKAEEAEAEARAEAAKKEAAKKEAAKKEAAKKEAAKKEAAKKEAAKKKQPKRSSQKEAAKKKHGASGVPTSRAPESPETSRFSETSQLFEETYLGSPSPAASPTLPTPRRPLIKRKREPEAPDLDADPSSLPRVKRVKRNRGFEAPDPFATSSSPSSASPASSSASPASLPPRSPYDAASYFASLRPQRHSPQEVSSMTTIANVSNLQTAADEDSETGDETNDLQDASPLSRARNRAEQFKPKTPSRLRESARIPNSNASTPSALGFSSPSFLGVSLNTTPLRSDAMSIDGSSFVANPDATPVGNQAFTTESDSTNTRREDVVPLQQPASSTAVAANTTESAVHIFAEDVAWLNETLPNGNFNELQWPPRRSLVGVLDIDPETVAIVEQNGQEKGPDLAKYFETMFEAHRAAPDEFVLAL</sequence>
<feature type="compositionally biased region" description="Basic and acidic residues" evidence="2">
    <location>
        <begin position="1170"/>
        <end position="1187"/>
    </location>
</feature>
<feature type="compositionally biased region" description="Basic and acidic residues" evidence="2">
    <location>
        <begin position="749"/>
        <end position="758"/>
    </location>
</feature>
<feature type="compositionally biased region" description="Polar residues" evidence="2">
    <location>
        <begin position="134"/>
        <end position="156"/>
    </location>
</feature>
<feature type="compositionally biased region" description="Polar residues" evidence="2">
    <location>
        <begin position="1238"/>
        <end position="1250"/>
    </location>
</feature>
<keyword evidence="1" id="KW-0175">Coiled coil</keyword>
<feature type="compositionally biased region" description="Basic and acidic residues" evidence="2">
    <location>
        <begin position="398"/>
        <end position="407"/>
    </location>
</feature>
<feature type="region of interest" description="Disordered" evidence="2">
    <location>
        <begin position="933"/>
        <end position="1199"/>
    </location>
</feature>
<feature type="region of interest" description="Disordered" evidence="2">
    <location>
        <begin position="685"/>
        <end position="891"/>
    </location>
</feature>
<dbReference type="EMBL" id="LJBN01000122">
    <property type="protein sequence ID" value="OOQ87954.1"/>
    <property type="molecule type" value="Genomic_DNA"/>
</dbReference>
<feature type="compositionally biased region" description="Polar residues" evidence="2">
    <location>
        <begin position="521"/>
        <end position="530"/>
    </location>
</feature>
<organism evidence="3 4">
    <name type="scientific">Penicillium brasilianum</name>
    <dbReference type="NCBI Taxonomy" id="104259"/>
    <lineage>
        <taxon>Eukaryota</taxon>
        <taxon>Fungi</taxon>
        <taxon>Dikarya</taxon>
        <taxon>Ascomycota</taxon>
        <taxon>Pezizomycotina</taxon>
        <taxon>Eurotiomycetes</taxon>
        <taxon>Eurotiomycetidae</taxon>
        <taxon>Eurotiales</taxon>
        <taxon>Aspergillaceae</taxon>
        <taxon>Penicillium</taxon>
    </lineage>
</organism>
<comment type="caution">
    <text evidence="3">The sequence shown here is derived from an EMBL/GenBank/DDBJ whole genome shotgun (WGS) entry which is preliminary data.</text>
</comment>
<feature type="compositionally biased region" description="Polar residues" evidence="2">
    <location>
        <begin position="1128"/>
        <end position="1144"/>
    </location>
</feature>
<dbReference type="Proteomes" id="UP000190744">
    <property type="component" value="Unassembled WGS sequence"/>
</dbReference>
<feature type="region of interest" description="Disordered" evidence="2">
    <location>
        <begin position="473"/>
        <end position="496"/>
    </location>
</feature>
<feature type="compositionally biased region" description="Polar residues" evidence="2">
    <location>
        <begin position="1189"/>
        <end position="1199"/>
    </location>
</feature>
<feature type="region of interest" description="Disordered" evidence="2">
    <location>
        <begin position="1232"/>
        <end position="1256"/>
    </location>
</feature>
<accession>A0A1S9RQZ5</accession>
<feature type="region of interest" description="Disordered" evidence="2">
    <location>
        <begin position="317"/>
        <end position="369"/>
    </location>
</feature>
<feature type="region of interest" description="Disordered" evidence="2">
    <location>
        <begin position="387"/>
        <end position="446"/>
    </location>
</feature>
<evidence type="ECO:0000256" key="2">
    <source>
        <dbReference type="SAM" id="MobiDB-lite"/>
    </source>
</evidence>
<feature type="region of interest" description="Disordered" evidence="2">
    <location>
        <begin position="218"/>
        <end position="242"/>
    </location>
</feature>
<feature type="compositionally biased region" description="Polar residues" evidence="2">
    <location>
        <begin position="705"/>
        <end position="715"/>
    </location>
</feature>
<evidence type="ECO:0000313" key="4">
    <source>
        <dbReference type="Proteomes" id="UP000190744"/>
    </source>
</evidence>
<feature type="compositionally biased region" description="Pro residues" evidence="2">
    <location>
        <begin position="419"/>
        <end position="433"/>
    </location>
</feature>
<feature type="compositionally biased region" description="Low complexity" evidence="2">
    <location>
        <begin position="784"/>
        <end position="794"/>
    </location>
</feature>
<feature type="compositionally biased region" description="Basic residues" evidence="2">
    <location>
        <begin position="52"/>
        <end position="70"/>
    </location>
</feature>
<feature type="compositionally biased region" description="Basic residues" evidence="2">
    <location>
        <begin position="979"/>
        <end position="999"/>
    </location>
</feature>
<feature type="compositionally biased region" description="Acidic residues" evidence="2">
    <location>
        <begin position="81"/>
        <end position="90"/>
    </location>
</feature>